<dbReference type="EMBL" id="BOOO01000051">
    <property type="protein sequence ID" value="GII34457.1"/>
    <property type="molecule type" value="Genomic_DNA"/>
</dbReference>
<dbReference type="Pfam" id="PF00582">
    <property type="entry name" value="Usp"/>
    <property type="match status" value="2"/>
</dbReference>
<keyword evidence="4" id="KW-1185">Reference proteome</keyword>
<dbReference type="SUPFAM" id="SSF52402">
    <property type="entry name" value="Adenine nucleotide alpha hydrolases-like"/>
    <property type="match status" value="2"/>
</dbReference>
<accession>A0A8J3TYA0</accession>
<dbReference type="RefSeq" id="WP_203958256.1">
    <property type="nucleotide sequence ID" value="NZ_BOOO01000051.1"/>
</dbReference>
<proteinExistence type="inferred from homology"/>
<dbReference type="InterPro" id="IPR006015">
    <property type="entry name" value="Universal_stress_UspA"/>
</dbReference>
<gene>
    <name evidence="3" type="ORF">Pmi06nite_78990</name>
</gene>
<dbReference type="Gene3D" id="3.40.50.620">
    <property type="entry name" value="HUPs"/>
    <property type="match status" value="2"/>
</dbReference>
<comment type="caution">
    <text evidence="3">The sequence shown here is derived from an EMBL/GenBank/DDBJ whole genome shotgun (WGS) entry which is preliminary data.</text>
</comment>
<dbReference type="InterPro" id="IPR014729">
    <property type="entry name" value="Rossmann-like_a/b/a_fold"/>
</dbReference>
<dbReference type="Proteomes" id="UP000650628">
    <property type="component" value="Unassembled WGS sequence"/>
</dbReference>
<dbReference type="PRINTS" id="PR01438">
    <property type="entry name" value="UNVRSLSTRESS"/>
</dbReference>
<evidence type="ECO:0000256" key="1">
    <source>
        <dbReference type="ARBA" id="ARBA00008791"/>
    </source>
</evidence>
<protein>
    <submittedName>
        <fullName evidence="3">Universal stress protein</fullName>
    </submittedName>
</protein>
<dbReference type="PANTHER" id="PTHR46553">
    <property type="entry name" value="ADENINE NUCLEOTIDE ALPHA HYDROLASES-LIKE SUPERFAMILY PROTEIN"/>
    <property type="match status" value="1"/>
</dbReference>
<reference evidence="3 4" key="1">
    <citation type="submission" date="2021-01" db="EMBL/GenBank/DDBJ databases">
        <title>Whole genome shotgun sequence of Planotetraspora mira NBRC 15435.</title>
        <authorList>
            <person name="Komaki H."/>
            <person name="Tamura T."/>
        </authorList>
    </citation>
    <scope>NUCLEOTIDE SEQUENCE [LARGE SCALE GENOMIC DNA]</scope>
    <source>
        <strain evidence="3 4">NBRC 15435</strain>
    </source>
</reference>
<evidence type="ECO:0000259" key="2">
    <source>
        <dbReference type="Pfam" id="PF00582"/>
    </source>
</evidence>
<feature type="domain" description="UspA" evidence="2">
    <location>
        <begin position="147"/>
        <end position="282"/>
    </location>
</feature>
<dbReference type="AlphaFoldDB" id="A0A8J3TYA0"/>
<dbReference type="PANTHER" id="PTHR46553:SF3">
    <property type="entry name" value="ADENINE NUCLEOTIDE ALPHA HYDROLASES-LIKE SUPERFAMILY PROTEIN"/>
    <property type="match status" value="1"/>
</dbReference>
<evidence type="ECO:0000313" key="4">
    <source>
        <dbReference type="Proteomes" id="UP000650628"/>
    </source>
</evidence>
<feature type="domain" description="UspA" evidence="2">
    <location>
        <begin position="2"/>
        <end position="137"/>
    </location>
</feature>
<dbReference type="InterPro" id="IPR006016">
    <property type="entry name" value="UspA"/>
</dbReference>
<organism evidence="3 4">
    <name type="scientific">Planotetraspora mira</name>
    <dbReference type="NCBI Taxonomy" id="58121"/>
    <lineage>
        <taxon>Bacteria</taxon>
        <taxon>Bacillati</taxon>
        <taxon>Actinomycetota</taxon>
        <taxon>Actinomycetes</taxon>
        <taxon>Streptosporangiales</taxon>
        <taxon>Streptosporangiaceae</taxon>
        <taxon>Planotetraspora</taxon>
    </lineage>
</organism>
<evidence type="ECO:0000313" key="3">
    <source>
        <dbReference type="EMBL" id="GII34457.1"/>
    </source>
</evidence>
<comment type="similarity">
    <text evidence="1">Belongs to the universal stress protein A family.</text>
</comment>
<name>A0A8J3TYA0_9ACTN</name>
<sequence length="287" mass="29570">MIIAGVDGSEAGLEAVGWAAMEAAVRGVPLKVVHALPEWIFKGGARGDAALVGKWMRDSGTQVVTAGVERANKEAPGVSVDCALLAGDPRPALIQAAEDADLLVVGNHGIGGFRGLLLGSVAYGVAGHAPCDVVVVRERSSPPRGEVVVGVDGSLEGAKVLEFAFAEAALHGVGVRAVHAWPLQLWGGGGGFVPVLDTSEDEQIEIRMLAEAVAGLRERHPEVKVSEEVVQAHPAEALRRASDGADLLVVGSRGTGAFKGLILGSVSQAMLHHARCPLAVVRTPKAE</sequence>